<dbReference type="PIRSF" id="PIRSF000371">
    <property type="entry name" value="PFL_act_enz"/>
    <property type="match status" value="1"/>
</dbReference>
<dbReference type="CDD" id="cd01335">
    <property type="entry name" value="Radical_SAM"/>
    <property type="match status" value="1"/>
</dbReference>
<organism evidence="12 13">
    <name type="scientific">Clostridium beijerinckii</name>
    <name type="common">Clostridium MP</name>
    <dbReference type="NCBI Taxonomy" id="1520"/>
    <lineage>
        <taxon>Bacteria</taxon>
        <taxon>Bacillati</taxon>
        <taxon>Bacillota</taxon>
        <taxon>Clostridia</taxon>
        <taxon>Eubacteriales</taxon>
        <taxon>Clostridiaceae</taxon>
        <taxon>Clostridium</taxon>
    </lineage>
</organism>
<dbReference type="GO" id="GO:0046872">
    <property type="term" value="F:metal ion binding"/>
    <property type="evidence" value="ECO:0007669"/>
    <property type="project" value="UniProtKB-KW"/>
</dbReference>
<dbReference type="AlphaFoldDB" id="A0A7X9SQ80"/>
<comment type="similarity">
    <text evidence="2">Belongs to the organic radical-activating enzymes family.</text>
</comment>
<evidence type="ECO:0000256" key="8">
    <source>
        <dbReference type="ARBA" id="ARBA00023014"/>
    </source>
</evidence>
<dbReference type="Proteomes" id="UP000587880">
    <property type="component" value="Unassembled WGS sequence"/>
</dbReference>
<dbReference type="InterPro" id="IPR040074">
    <property type="entry name" value="BssD/PflA/YjjW"/>
</dbReference>
<feature type="domain" description="4Fe-4S ferredoxin-type" evidence="10">
    <location>
        <begin position="74"/>
        <end position="102"/>
    </location>
</feature>
<evidence type="ECO:0000256" key="1">
    <source>
        <dbReference type="ARBA" id="ARBA00001966"/>
    </source>
</evidence>
<dbReference type="Gene3D" id="3.30.70.20">
    <property type="match status" value="1"/>
</dbReference>
<evidence type="ECO:0000256" key="7">
    <source>
        <dbReference type="ARBA" id="ARBA00023004"/>
    </source>
</evidence>
<dbReference type="EMBL" id="JABAGD010000027">
    <property type="protein sequence ID" value="NMF06029.1"/>
    <property type="molecule type" value="Genomic_DNA"/>
</dbReference>
<proteinExistence type="inferred from homology"/>
<protein>
    <submittedName>
        <fullName evidence="12">Glycyl-radical enzyme activating protein</fullName>
    </submittedName>
</protein>
<name>A0A7X9SQ80_CLOBE</name>
<dbReference type="RefSeq" id="WP_168982340.1">
    <property type="nucleotide sequence ID" value="NZ_JABAGD010000027.1"/>
</dbReference>
<dbReference type="InterPro" id="IPR012839">
    <property type="entry name" value="Organic_radical_activase"/>
</dbReference>
<dbReference type="InterPro" id="IPR017896">
    <property type="entry name" value="4Fe4S_Fe-S-bd"/>
</dbReference>
<dbReference type="SUPFAM" id="SSF54862">
    <property type="entry name" value="4Fe-4S ferredoxins"/>
    <property type="match status" value="1"/>
</dbReference>
<sequence>MLRIMEIERFAVHDGPGIRTVVFLQGCPLFCPWCANPESHVIKKQLMHLENKCVRCQTCLKNCPKGNIKFINNRMVFDRSTCGECEICGEFCPSRAISFSGRTKSIDEIMTEVMKDKDYYDDSNGGITISGGEPFVQYEGFYKLLKESKKQGVNTAVETTGNVDLERIMEAEPYIDLFLFDIKHTNKKKLLEVTGGNLDKILNNLEYISSKNPNKIIIRVPIIPTFNYDDKTINEIIDLTCKYKIKELHLLPFHTLGKNKYDQIDKEYKFNDIKMLNKNELKKYLKVGNREGICIKIGG</sequence>
<dbReference type="Gene3D" id="3.20.20.70">
    <property type="entry name" value="Aldolase class I"/>
    <property type="match status" value="1"/>
</dbReference>
<dbReference type="SFLD" id="SFLDS00029">
    <property type="entry name" value="Radical_SAM"/>
    <property type="match status" value="1"/>
</dbReference>
<reference evidence="12 13" key="1">
    <citation type="submission" date="2020-04" db="EMBL/GenBank/DDBJ databases">
        <authorList>
            <person name="Hitch T.C.A."/>
            <person name="Wylensek D."/>
            <person name="Clavel T."/>
        </authorList>
    </citation>
    <scope>NUCLEOTIDE SEQUENCE [LARGE SCALE GENOMIC DNA]</scope>
    <source>
        <strain evidence="12 13">WB01_NA02</strain>
    </source>
</reference>
<dbReference type="PANTHER" id="PTHR30352">
    <property type="entry name" value="PYRUVATE FORMATE-LYASE-ACTIVATING ENZYME"/>
    <property type="match status" value="1"/>
</dbReference>
<keyword evidence="3" id="KW-0004">4Fe-4S</keyword>
<dbReference type="PROSITE" id="PS51379">
    <property type="entry name" value="4FE4S_FER_2"/>
    <property type="match status" value="2"/>
</dbReference>
<dbReference type="PROSITE" id="PS01087">
    <property type="entry name" value="RADICAL_ACTIVATING"/>
    <property type="match status" value="1"/>
</dbReference>
<evidence type="ECO:0000256" key="4">
    <source>
        <dbReference type="ARBA" id="ARBA00022691"/>
    </source>
</evidence>
<gene>
    <name evidence="12" type="ORF">HF849_14975</name>
</gene>
<keyword evidence="8" id="KW-0411">Iron-sulfur</keyword>
<evidence type="ECO:0000259" key="10">
    <source>
        <dbReference type="PROSITE" id="PS51379"/>
    </source>
</evidence>
<keyword evidence="4" id="KW-0949">S-adenosyl-L-methionine</keyword>
<dbReference type="GO" id="GO:0051539">
    <property type="term" value="F:4 iron, 4 sulfur cluster binding"/>
    <property type="evidence" value="ECO:0007669"/>
    <property type="project" value="UniProtKB-KW"/>
</dbReference>
<feature type="domain" description="4Fe-4S ferredoxin-type" evidence="10">
    <location>
        <begin position="44"/>
        <end position="73"/>
    </location>
</feature>
<dbReference type="InterPro" id="IPR017900">
    <property type="entry name" value="4Fe4S_Fe_S_CS"/>
</dbReference>
<keyword evidence="6" id="KW-0560">Oxidoreductase</keyword>
<keyword evidence="7" id="KW-0408">Iron</keyword>
<evidence type="ECO:0000313" key="12">
    <source>
        <dbReference type="EMBL" id="NMF06029.1"/>
    </source>
</evidence>
<evidence type="ECO:0000313" key="13">
    <source>
        <dbReference type="Proteomes" id="UP000587880"/>
    </source>
</evidence>
<dbReference type="Pfam" id="PF13353">
    <property type="entry name" value="Fer4_12"/>
    <property type="match status" value="1"/>
</dbReference>
<dbReference type="PANTHER" id="PTHR30352:SF4">
    <property type="entry name" value="PYRUVATE FORMATE-LYASE 2-ACTIVATING ENZYME"/>
    <property type="match status" value="1"/>
</dbReference>
<evidence type="ECO:0000256" key="2">
    <source>
        <dbReference type="ARBA" id="ARBA00009777"/>
    </source>
</evidence>
<dbReference type="GO" id="GO:0016491">
    <property type="term" value="F:oxidoreductase activity"/>
    <property type="evidence" value="ECO:0007669"/>
    <property type="project" value="UniProtKB-KW"/>
</dbReference>
<comment type="catalytic activity">
    <reaction evidence="9">
        <text>glycyl-[protein] + reduced [flavodoxin] + S-adenosyl-L-methionine = glycin-2-yl radical-[protein] + semiquinone [flavodoxin] + 5'-deoxyadenosine + L-methionine + H(+)</text>
        <dbReference type="Rhea" id="RHEA:61976"/>
        <dbReference type="Rhea" id="RHEA-COMP:10622"/>
        <dbReference type="Rhea" id="RHEA-COMP:14480"/>
        <dbReference type="Rhea" id="RHEA-COMP:15993"/>
        <dbReference type="Rhea" id="RHEA-COMP:15994"/>
        <dbReference type="ChEBI" id="CHEBI:15378"/>
        <dbReference type="ChEBI" id="CHEBI:17319"/>
        <dbReference type="ChEBI" id="CHEBI:29947"/>
        <dbReference type="ChEBI" id="CHEBI:32722"/>
        <dbReference type="ChEBI" id="CHEBI:57618"/>
        <dbReference type="ChEBI" id="CHEBI:57844"/>
        <dbReference type="ChEBI" id="CHEBI:59789"/>
        <dbReference type="ChEBI" id="CHEBI:140311"/>
    </reaction>
</comment>
<accession>A0A7X9SQ80</accession>
<dbReference type="SFLD" id="SFLDG01066">
    <property type="entry name" value="organic_radical-activating_enz"/>
    <property type="match status" value="1"/>
</dbReference>
<dbReference type="PROSITE" id="PS51918">
    <property type="entry name" value="RADICAL_SAM"/>
    <property type="match status" value="1"/>
</dbReference>
<evidence type="ECO:0000256" key="6">
    <source>
        <dbReference type="ARBA" id="ARBA00023002"/>
    </source>
</evidence>
<evidence type="ECO:0000256" key="5">
    <source>
        <dbReference type="ARBA" id="ARBA00022723"/>
    </source>
</evidence>
<comment type="caution">
    <text evidence="12">The sequence shown here is derived from an EMBL/GenBank/DDBJ whole genome shotgun (WGS) entry which is preliminary data.</text>
</comment>
<dbReference type="InterPro" id="IPR058240">
    <property type="entry name" value="rSAM_sf"/>
</dbReference>
<dbReference type="SFLD" id="SFLDG01118">
    <property type="entry name" value="activating_enzymes__group_2"/>
    <property type="match status" value="1"/>
</dbReference>
<dbReference type="SUPFAM" id="SSF102114">
    <property type="entry name" value="Radical SAM enzymes"/>
    <property type="match status" value="1"/>
</dbReference>
<dbReference type="PROSITE" id="PS00198">
    <property type="entry name" value="4FE4S_FER_1"/>
    <property type="match status" value="1"/>
</dbReference>
<evidence type="ECO:0000259" key="11">
    <source>
        <dbReference type="PROSITE" id="PS51918"/>
    </source>
</evidence>
<evidence type="ECO:0000256" key="3">
    <source>
        <dbReference type="ARBA" id="ARBA00022485"/>
    </source>
</evidence>
<evidence type="ECO:0000256" key="9">
    <source>
        <dbReference type="ARBA" id="ARBA00047365"/>
    </source>
</evidence>
<dbReference type="InterPro" id="IPR007197">
    <property type="entry name" value="rSAM"/>
</dbReference>
<dbReference type="InterPro" id="IPR034457">
    <property type="entry name" value="Organic_radical-activating"/>
</dbReference>
<dbReference type="InterPro" id="IPR001989">
    <property type="entry name" value="Radical_activat_CS"/>
</dbReference>
<dbReference type="InterPro" id="IPR013785">
    <property type="entry name" value="Aldolase_TIM"/>
</dbReference>
<dbReference type="NCBIfam" id="TIGR02494">
    <property type="entry name" value="PFLE_PFLC"/>
    <property type="match status" value="1"/>
</dbReference>
<comment type="cofactor">
    <cofactor evidence="1">
        <name>[4Fe-4S] cluster</name>
        <dbReference type="ChEBI" id="CHEBI:49883"/>
    </cofactor>
</comment>
<keyword evidence="5" id="KW-0479">Metal-binding</keyword>
<feature type="domain" description="Radical SAM core" evidence="11">
    <location>
        <begin position="13"/>
        <end position="291"/>
    </location>
</feature>